<evidence type="ECO:0000313" key="2">
    <source>
        <dbReference type="Proteomes" id="UP000695562"/>
    </source>
</evidence>
<accession>A0A8J4UNU1</accession>
<dbReference type="EMBL" id="AJWJ01001018">
    <property type="protein sequence ID" value="KAF2068386.1"/>
    <property type="molecule type" value="Genomic_DNA"/>
</dbReference>
<keyword evidence="2" id="KW-1185">Reference proteome</keyword>
<protein>
    <submittedName>
        <fullName evidence="1">Uncharacterized protein</fullName>
    </submittedName>
</protein>
<proteinExistence type="predicted"/>
<sequence length="573" mass="63398">MKPIVYLYLILCVGYLFVEITNGRTLTQMKEINVADLDSTMVSAALKRPGYYVMVDSGSYYAFSLTTLTSLFSAQQSNQISSTRQGFFGTGSISYLAAGDGTDNSNIFVHAESMVMQRKIDQSSFYKDYTLSTQSIAASARLVAGDGNYFIWFDSTPDFYFVVYRSDTNTRKYCPYSMPLAPTSLACDFNYYYACFIATQGVIYTYNFTDTSLISSAQTGDLYTRIHGVVNPVKKTLYFCRNTADGFVLEVWNYLSLTSPIVSKEFSLVGSCKSIAIDTQQGQVFVLTPTYLLAMDYQGENVDKTTFDGIDVAVSLDIVYPSSSIDNLNYLLITKTSGGSTNILPIQYNSYCQDNCNNNGNCTYGTCICASGGSSCLEFDCQSTTSSLVDDKLFVTIKGLFPSLTSLVTMEMGGIKHVISSYNTSYIEFIKTTYTTHEISFYIKGVEYNYTPTDLYPIIVLGDVVQQDEYIFVSGNTFASWYQYQTAIGSETTISNEYLNSTTIKLSPKSTIYPSSSITLKINDQQESSINLSLSPFIKQTNPSTLSDKGELITISGSFFGSAIVYLDGSELE</sequence>
<reference evidence="1" key="1">
    <citation type="submission" date="2020-01" db="EMBL/GenBank/DDBJ databases">
        <title>Development of genomics and gene disruption for Polysphondylium violaceum indicates a role for the polyketide synthase stlB in stalk morphogenesis.</title>
        <authorList>
            <person name="Narita B."/>
            <person name="Kawabe Y."/>
            <person name="Kin K."/>
            <person name="Saito T."/>
            <person name="Gibbs R."/>
            <person name="Kuspa A."/>
            <person name="Muzny D."/>
            <person name="Queller D."/>
            <person name="Richards S."/>
            <person name="Strassman J."/>
            <person name="Sucgang R."/>
            <person name="Worley K."/>
            <person name="Schaap P."/>
        </authorList>
    </citation>
    <scope>NUCLEOTIDE SEQUENCE</scope>
    <source>
        <strain evidence="1">QSvi11</strain>
    </source>
</reference>
<comment type="caution">
    <text evidence="1">The sequence shown here is derived from an EMBL/GenBank/DDBJ whole genome shotgun (WGS) entry which is preliminary data.</text>
</comment>
<gene>
    <name evidence="1" type="ORF">CYY_010288</name>
</gene>
<organism evidence="1 2">
    <name type="scientific">Polysphondylium violaceum</name>
    <dbReference type="NCBI Taxonomy" id="133409"/>
    <lineage>
        <taxon>Eukaryota</taxon>
        <taxon>Amoebozoa</taxon>
        <taxon>Evosea</taxon>
        <taxon>Eumycetozoa</taxon>
        <taxon>Dictyostelia</taxon>
        <taxon>Dictyosteliales</taxon>
        <taxon>Dictyosteliaceae</taxon>
        <taxon>Polysphondylium</taxon>
    </lineage>
</organism>
<evidence type="ECO:0000313" key="1">
    <source>
        <dbReference type="EMBL" id="KAF2068386.1"/>
    </source>
</evidence>
<feature type="non-terminal residue" evidence="1">
    <location>
        <position position="573"/>
    </location>
</feature>
<name>A0A8J4UNU1_9MYCE</name>
<dbReference type="Proteomes" id="UP000695562">
    <property type="component" value="Unassembled WGS sequence"/>
</dbReference>
<dbReference type="AlphaFoldDB" id="A0A8J4UNU1"/>